<dbReference type="PANTHER" id="PTHR12526">
    <property type="entry name" value="GLYCOSYLTRANSFERASE"/>
    <property type="match status" value="1"/>
</dbReference>
<evidence type="ECO:0000256" key="2">
    <source>
        <dbReference type="ARBA" id="ARBA00022679"/>
    </source>
</evidence>
<gene>
    <name evidence="5" type="ORF">ABEU19_004871</name>
</gene>
<dbReference type="RefSeq" id="WP_348605321.1">
    <property type="nucleotide sequence ID" value="NZ_CP157276.1"/>
</dbReference>
<proteinExistence type="predicted"/>
<evidence type="ECO:0000259" key="3">
    <source>
        <dbReference type="Pfam" id="PF00534"/>
    </source>
</evidence>
<evidence type="ECO:0000313" key="6">
    <source>
        <dbReference type="Proteomes" id="UP001629744"/>
    </source>
</evidence>
<dbReference type="EC" id="2.4.-.-" evidence="5"/>
<keyword evidence="6" id="KW-1185">Reference proteome</keyword>
<feature type="domain" description="Glycosyl transferase family 1" evidence="3">
    <location>
        <begin position="208"/>
        <end position="369"/>
    </location>
</feature>
<evidence type="ECO:0000313" key="5">
    <source>
        <dbReference type="EMBL" id="MFM1731310.1"/>
    </source>
</evidence>
<organism evidence="5 6">
    <name type="scientific">Prescottella soli</name>
    <dbReference type="NCBI Taxonomy" id="1543852"/>
    <lineage>
        <taxon>Bacteria</taxon>
        <taxon>Bacillati</taxon>
        <taxon>Actinomycetota</taxon>
        <taxon>Actinomycetes</taxon>
        <taxon>Mycobacteriales</taxon>
        <taxon>Nocardiaceae</taxon>
        <taxon>Prescottella</taxon>
    </lineage>
</organism>
<name>A0ABW9G247_9NOCA</name>
<evidence type="ECO:0000256" key="1">
    <source>
        <dbReference type="ARBA" id="ARBA00022676"/>
    </source>
</evidence>
<dbReference type="PANTHER" id="PTHR12526:SF635">
    <property type="entry name" value="GLYCOSYL TRANSFERASE GROUP 1"/>
    <property type="match status" value="1"/>
</dbReference>
<keyword evidence="1 5" id="KW-0328">Glycosyltransferase</keyword>
<dbReference type="Pfam" id="PF13439">
    <property type="entry name" value="Glyco_transf_4"/>
    <property type="match status" value="1"/>
</dbReference>
<dbReference type="InterPro" id="IPR001296">
    <property type="entry name" value="Glyco_trans_1"/>
</dbReference>
<evidence type="ECO:0000259" key="4">
    <source>
        <dbReference type="Pfam" id="PF13439"/>
    </source>
</evidence>
<dbReference type="Proteomes" id="UP001629744">
    <property type="component" value="Unassembled WGS sequence"/>
</dbReference>
<feature type="domain" description="Glycosyltransferase subfamily 4-like N-terminal" evidence="4">
    <location>
        <begin position="22"/>
        <end position="196"/>
    </location>
</feature>
<dbReference type="GO" id="GO:0016757">
    <property type="term" value="F:glycosyltransferase activity"/>
    <property type="evidence" value="ECO:0007669"/>
    <property type="project" value="UniProtKB-KW"/>
</dbReference>
<reference evidence="5 6" key="1">
    <citation type="submission" date="2023-11" db="EMBL/GenBank/DDBJ databases">
        <authorList>
            <person name="Val-Calvo J."/>
            <person name="Scortti M."/>
            <person name="Vazquez-Boland J."/>
        </authorList>
    </citation>
    <scope>NUCLEOTIDE SEQUENCE [LARGE SCALE GENOMIC DNA]</scope>
    <source>
        <strain evidence="5 6">DSM 46662</strain>
    </source>
</reference>
<dbReference type="EMBL" id="JBDLNU010000007">
    <property type="protein sequence ID" value="MFM1731310.1"/>
    <property type="molecule type" value="Genomic_DNA"/>
</dbReference>
<dbReference type="SUPFAM" id="SSF53756">
    <property type="entry name" value="UDP-Glycosyltransferase/glycogen phosphorylase"/>
    <property type="match status" value="1"/>
</dbReference>
<dbReference type="Gene3D" id="3.40.50.2000">
    <property type="entry name" value="Glycogen Phosphorylase B"/>
    <property type="match status" value="2"/>
</dbReference>
<accession>A0ABW9G247</accession>
<dbReference type="Pfam" id="PF00534">
    <property type="entry name" value="Glycos_transf_1"/>
    <property type="match status" value="1"/>
</dbReference>
<sequence>MKIAMVSDYASPIAAPGGPDAGGQNVHVAALSAALVRHGHEVVVFTRRESESVPERLRAPEGYDVIHVSAGPVETIPKDDLLPHLRQFAHRVRDYFSHSEFDVVHSHFWTSGLTAGLAGRTCHLPIVHTFHALGIVQKRYEGAGDTSPPERIPLECKVGRSVDAVVATSSDEVFELVRMGIPRSRIAVVPCGVDVDEFRPDGPRTRRSNRSRLTSVGRLVPRKGFDVAIRALAKLANTELVIAGGPTDGAVREDAEARRLSDLAARLGVAERLAMPGRVPRNLMPRLLRSTDVVVCSPWYEPFGIVPLEAMACSKPVVASAVGGLADTVVDGITGIHVPPRNSDALAHAVHTLLREPLRREQYGYAGRDRAVQRYAWDRIADETERIYRTVSGQLLPHSTGGVGR</sequence>
<keyword evidence="2 5" id="KW-0808">Transferase</keyword>
<comment type="caution">
    <text evidence="5">The sequence shown here is derived from an EMBL/GenBank/DDBJ whole genome shotgun (WGS) entry which is preliminary data.</text>
</comment>
<dbReference type="InterPro" id="IPR028098">
    <property type="entry name" value="Glyco_trans_4-like_N"/>
</dbReference>
<protein>
    <submittedName>
        <fullName evidence="5">Glycosyltransferase</fullName>
        <ecNumber evidence="5">2.4.-.-</ecNumber>
    </submittedName>
</protein>